<feature type="region of interest" description="Disordered" evidence="1">
    <location>
        <begin position="1"/>
        <end position="29"/>
    </location>
</feature>
<feature type="compositionally biased region" description="Basic and acidic residues" evidence="1">
    <location>
        <begin position="797"/>
        <end position="821"/>
    </location>
</feature>
<dbReference type="SUPFAM" id="SSF50978">
    <property type="entry name" value="WD40 repeat-like"/>
    <property type="match status" value="1"/>
</dbReference>
<feature type="region of interest" description="Disordered" evidence="1">
    <location>
        <begin position="60"/>
        <end position="79"/>
    </location>
</feature>
<dbReference type="GeneID" id="94286276"/>
<dbReference type="KEGG" id="phet:94286276"/>
<keyword evidence="3" id="KW-1185">Reference proteome</keyword>
<dbReference type="InterPro" id="IPR036322">
    <property type="entry name" value="WD40_repeat_dom_sf"/>
</dbReference>
<dbReference type="OrthoDB" id="243885at2759"/>
<sequence>MSGCREQAPAPGSRLPQSLPPFSALPNGNSIPLRGQGLWTTSGEEDAHVVENLPRLSAFHSRTASPAKPNGRKTALESSGVVCTGPGLQLSSTAPFSNTVRVSLPPPGSSGQGTLLQMPSPSTFEDPATWRHEYALLQARFQRPSDSVSMYYDYAALLNSRATMRHACVARPLPDLESVQEALRYRFRARAPVTLYDVYEQQCAADGCCAAEWGDDTVSVTAASDATCGVRGAHRERRDDVLLPPSTLWYVSCSSYENEVVVCNTLTGQRVLRILDPRMKVAVTALQHAPFRGFIESQQLHVLPVREPHDVLRLKASQLILTDYVWLGFQDGTIRIVPANHHHVRACGASSSFFKTPSAALVYELPRYQGGAIVSIVSSPCHDAACESANSMKWGLSNRVSDAVRCMTAAYSGGPDSASTAAKVEEKPVDASSREHLSLVCTAARDGSIVIWDVCQVYKAVAKAQRVWREHNEGAQGHSLAGLPSVAVTAPFGTFSSYNTTATLSGITGMSNDIITFDCTSPAPGLQNMQVRSTCTTLEVKPLVKLSGGFAGLTALRWVSSLIVTGGCDAPARRNAQIATRDPLTVPIAIKEVPQIALTQVQTRFDKREEQRAELELTEEEMQGVEQELGNMMPPLAIEPAQSLRVHLLVAADCMGTLHFWNLDEELHRRGETKKTSLGWPASFGALYYSSLRSASSRSEGLVGASHGSAASQPTSAAVGASPERTSAPKSRIRARKLDRDPKSRRACRGLGLAEAREKRARLSEMSSNTMGPGQRCDSEAGKGQKSLQRTSIARNSTEERDLSHAVQGRRHETASGRENGRVSGCHATMPSLSLPRKTLTASSATAAPLTALRNAPLLHRLSSIAKGAVPSSGPVKTKKVKKVRKSLQAPAVTTSRSPMQSTSPSRGSAQRPKTSPGRSSGLDHHAQPQSSRQSRENVQRGTSVTRRSGCGPASAVQDMLIPTQAAKFQIRLGQGTAAAITDVVIDLPPCIHTTLRRISKPIHRVASWQRRPTEEEMDARVLENQFEELTEEKALFFAFQQFDMYVGVDGVMSVVRCQPEWLLPDEDGRVLFRQRNDDGGGTSAGHVGQKWMAEVAMPDRVSMGAFDLHMRKRLLETHAQPIAQLFLDTWQDRVWVAREDGYASIFSTRDNTVISRMAHPSADTLLPPPPAQDWAKLQDPDLMRSRRCGPRVTTSVGMECHRECRDFPPAHLTQVLPIAVRPQRALLLCYSTWSDTRETPSDYFAASDMAGSLRRSCQRTLSLNKSLATRERHALTPFKSQFSSSCASDTGVSNSGASSSHRAGGLAGLICVDGRSDMKSLAKTRESRQWVWMRQLQLCRTQSSAVCQMQRRRYYALCEGVGRSVAHVIQEIGHYASLSRLRMYFHLWKDHRTLFQHTHSMRQQRAARMERERAFARQWEAARIAHLRAVYYVQWQRFRAVGRCRRQEEALARFARAAVSAPRSAPSNPHTFSRGLLPTVTMMEHLHCLSALRQYWRTWQAWSTARCLQQHPPKPSRANHQSPLSLWRTRSLTSLAPAMATPPRRPRPGHHTCVDDVGAESATTPYHPINSCGSYLCTAPLSPPRESIHKSIAPRGSAAVRQSSDMRSTADAASTSPPPALELFFAELLRARVYVFHFSDARSSATSVLDESWTVIIENAKSGPDCDDDDDRQFSVFRFALLPLLQGLISTADDVLPNLFNDSVAEEVMSMLIGIALAMDCVTANAVCTWRTLPEAASLVGGWTAVSGGDPPCSTFDASLMVLRSYAIRAFKSDREAADVLRGLAKNKKVLAQFLDFAMERAVARRVEGI</sequence>
<dbReference type="EMBL" id="JAFJZO010000036">
    <property type="protein sequence ID" value="KAG5490028.1"/>
    <property type="molecule type" value="Genomic_DNA"/>
</dbReference>
<feature type="region of interest" description="Disordered" evidence="1">
    <location>
        <begin position="1592"/>
        <end position="1618"/>
    </location>
</feature>
<feature type="compositionally biased region" description="Polar residues" evidence="1">
    <location>
        <begin position="786"/>
        <end position="796"/>
    </location>
</feature>
<evidence type="ECO:0000313" key="2">
    <source>
        <dbReference type="EMBL" id="KAG5490028.1"/>
    </source>
</evidence>
<evidence type="ECO:0000256" key="1">
    <source>
        <dbReference type="SAM" id="MobiDB-lite"/>
    </source>
</evidence>
<organism evidence="2 3">
    <name type="scientific">Porcisia hertigi</name>
    <dbReference type="NCBI Taxonomy" id="2761500"/>
    <lineage>
        <taxon>Eukaryota</taxon>
        <taxon>Discoba</taxon>
        <taxon>Euglenozoa</taxon>
        <taxon>Kinetoplastea</taxon>
        <taxon>Metakinetoplastina</taxon>
        <taxon>Trypanosomatida</taxon>
        <taxon>Trypanosomatidae</taxon>
        <taxon>Leishmaniinae</taxon>
        <taxon>Porcisia</taxon>
    </lineage>
</organism>
<feature type="compositionally biased region" description="Basic residues" evidence="1">
    <location>
        <begin position="877"/>
        <end position="886"/>
    </location>
</feature>
<accession>A0A836L6K1</accession>
<feature type="region of interest" description="Disordered" evidence="1">
    <location>
        <begin position="702"/>
        <end position="826"/>
    </location>
</feature>
<dbReference type="RefSeq" id="XP_067752356.1">
    <property type="nucleotide sequence ID" value="XM_067896199.1"/>
</dbReference>
<comment type="caution">
    <text evidence="2">The sequence shown here is derived from an EMBL/GenBank/DDBJ whole genome shotgun (WGS) entry which is preliminary data.</text>
</comment>
<feature type="region of interest" description="Disordered" evidence="1">
    <location>
        <begin position="868"/>
        <end position="954"/>
    </location>
</feature>
<dbReference type="Proteomes" id="UP000674318">
    <property type="component" value="Unassembled WGS sequence"/>
</dbReference>
<protein>
    <submittedName>
        <fullName evidence="2">Uncharacterized protein</fullName>
    </submittedName>
</protein>
<feature type="compositionally biased region" description="Polar residues" evidence="1">
    <location>
        <begin position="892"/>
        <end position="919"/>
    </location>
</feature>
<gene>
    <name evidence="2" type="ORF">JKF63_00147</name>
</gene>
<reference evidence="2 3" key="1">
    <citation type="submission" date="2021-02" db="EMBL/GenBank/DDBJ databases">
        <title>Porcisia hertigi Genome sequencing and assembly.</title>
        <authorList>
            <person name="Almutairi H."/>
            <person name="Gatherer D."/>
        </authorList>
    </citation>
    <scope>NUCLEOTIDE SEQUENCE [LARGE SCALE GENOMIC DNA]</scope>
    <source>
        <strain evidence="2 3">C119</strain>
    </source>
</reference>
<evidence type="ECO:0000313" key="3">
    <source>
        <dbReference type="Proteomes" id="UP000674318"/>
    </source>
</evidence>
<proteinExistence type="predicted"/>
<name>A0A836L6K1_9TRYP</name>